<evidence type="ECO:0000313" key="2">
    <source>
        <dbReference type="Proteomes" id="UP000789759"/>
    </source>
</evidence>
<sequence>DSGISTLINFDVIVLNNFKITSDNFSNIIFDNSVIIILNIFNIAIDDFSNIVSNDSSSSIYNKSKHEVQSNDNSK</sequence>
<dbReference type="EMBL" id="CAJVQA010016400">
    <property type="protein sequence ID" value="CAG8742833.1"/>
    <property type="molecule type" value="Genomic_DNA"/>
</dbReference>
<proteinExistence type="predicted"/>
<gene>
    <name evidence="1" type="ORF">CPELLU_LOCUS14186</name>
</gene>
<feature type="non-terminal residue" evidence="1">
    <location>
        <position position="75"/>
    </location>
</feature>
<organism evidence="1 2">
    <name type="scientific">Cetraspora pellucida</name>
    <dbReference type="NCBI Taxonomy" id="1433469"/>
    <lineage>
        <taxon>Eukaryota</taxon>
        <taxon>Fungi</taxon>
        <taxon>Fungi incertae sedis</taxon>
        <taxon>Mucoromycota</taxon>
        <taxon>Glomeromycotina</taxon>
        <taxon>Glomeromycetes</taxon>
        <taxon>Diversisporales</taxon>
        <taxon>Gigasporaceae</taxon>
        <taxon>Cetraspora</taxon>
    </lineage>
</organism>
<name>A0A9N9IMM3_9GLOM</name>
<protein>
    <submittedName>
        <fullName evidence="1">8801_t:CDS:1</fullName>
    </submittedName>
</protein>
<dbReference type="Proteomes" id="UP000789759">
    <property type="component" value="Unassembled WGS sequence"/>
</dbReference>
<keyword evidence="2" id="KW-1185">Reference proteome</keyword>
<evidence type="ECO:0000313" key="1">
    <source>
        <dbReference type="EMBL" id="CAG8742833.1"/>
    </source>
</evidence>
<comment type="caution">
    <text evidence="1">The sequence shown here is derived from an EMBL/GenBank/DDBJ whole genome shotgun (WGS) entry which is preliminary data.</text>
</comment>
<feature type="non-terminal residue" evidence="1">
    <location>
        <position position="1"/>
    </location>
</feature>
<accession>A0A9N9IMM3</accession>
<reference evidence="1" key="1">
    <citation type="submission" date="2021-06" db="EMBL/GenBank/DDBJ databases">
        <authorList>
            <person name="Kallberg Y."/>
            <person name="Tangrot J."/>
            <person name="Rosling A."/>
        </authorList>
    </citation>
    <scope>NUCLEOTIDE SEQUENCE</scope>
    <source>
        <strain evidence="1">FL966</strain>
    </source>
</reference>
<dbReference type="AlphaFoldDB" id="A0A9N9IMM3"/>